<reference evidence="1" key="1">
    <citation type="journal article" date="2023" name="Mol. Phylogenet. Evol.">
        <title>Genome-scale phylogeny and comparative genomics of the fungal order Sordariales.</title>
        <authorList>
            <person name="Hensen N."/>
            <person name="Bonometti L."/>
            <person name="Westerberg I."/>
            <person name="Brannstrom I.O."/>
            <person name="Guillou S."/>
            <person name="Cros-Aarteil S."/>
            <person name="Calhoun S."/>
            <person name="Haridas S."/>
            <person name="Kuo A."/>
            <person name="Mondo S."/>
            <person name="Pangilinan J."/>
            <person name="Riley R."/>
            <person name="LaButti K."/>
            <person name="Andreopoulos B."/>
            <person name="Lipzen A."/>
            <person name="Chen C."/>
            <person name="Yan M."/>
            <person name="Daum C."/>
            <person name="Ng V."/>
            <person name="Clum A."/>
            <person name="Steindorff A."/>
            <person name="Ohm R.A."/>
            <person name="Martin F."/>
            <person name="Silar P."/>
            <person name="Natvig D.O."/>
            <person name="Lalanne C."/>
            <person name="Gautier V."/>
            <person name="Ament-Velasquez S.L."/>
            <person name="Kruys A."/>
            <person name="Hutchinson M.I."/>
            <person name="Powell A.J."/>
            <person name="Barry K."/>
            <person name="Miller A.N."/>
            <person name="Grigoriev I.V."/>
            <person name="Debuchy R."/>
            <person name="Gladieux P."/>
            <person name="Hiltunen Thoren M."/>
            <person name="Johannesson H."/>
        </authorList>
    </citation>
    <scope>NUCLEOTIDE SEQUENCE</scope>
    <source>
        <strain evidence="1">CBS 314.62</strain>
    </source>
</reference>
<dbReference type="AlphaFoldDB" id="A0AAE0X535"/>
<protein>
    <submittedName>
        <fullName evidence="1">Uncharacterized protein</fullName>
    </submittedName>
</protein>
<gene>
    <name evidence="1" type="ORF">B0T22DRAFT_482333</name>
</gene>
<dbReference type="Proteomes" id="UP001270362">
    <property type="component" value="Unassembled WGS sequence"/>
</dbReference>
<organism evidence="1 2">
    <name type="scientific">Podospora appendiculata</name>
    <dbReference type="NCBI Taxonomy" id="314037"/>
    <lineage>
        <taxon>Eukaryota</taxon>
        <taxon>Fungi</taxon>
        <taxon>Dikarya</taxon>
        <taxon>Ascomycota</taxon>
        <taxon>Pezizomycotina</taxon>
        <taxon>Sordariomycetes</taxon>
        <taxon>Sordariomycetidae</taxon>
        <taxon>Sordariales</taxon>
        <taxon>Podosporaceae</taxon>
        <taxon>Podospora</taxon>
    </lineage>
</organism>
<evidence type="ECO:0000313" key="1">
    <source>
        <dbReference type="EMBL" id="KAK3685356.1"/>
    </source>
</evidence>
<name>A0AAE0X535_9PEZI</name>
<keyword evidence="2" id="KW-1185">Reference proteome</keyword>
<sequence length="87" mass="9533">MLNDYQFVRVHQVLLNILIDKAGLFSTVPFIGQPVASVLRQVESVVDTIAFALIDEVQSKASDLTQLTKSVDDSLGLAIKAYDGLRL</sequence>
<comment type="caution">
    <text evidence="1">The sequence shown here is derived from an EMBL/GenBank/DDBJ whole genome shotgun (WGS) entry which is preliminary data.</text>
</comment>
<proteinExistence type="predicted"/>
<evidence type="ECO:0000313" key="2">
    <source>
        <dbReference type="Proteomes" id="UP001270362"/>
    </source>
</evidence>
<reference evidence="1" key="2">
    <citation type="submission" date="2023-06" db="EMBL/GenBank/DDBJ databases">
        <authorList>
            <consortium name="Lawrence Berkeley National Laboratory"/>
            <person name="Haridas S."/>
            <person name="Hensen N."/>
            <person name="Bonometti L."/>
            <person name="Westerberg I."/>
            <person name="Brannstrom I.O."/>
            <person name="Guillou S."/>
            <person name="Cros-Aarteil S."/>
            <person name="Calhoun S."/>
            <person name="Kuo A."/>
            <person name="Mondo S."/>
            <person name="Pangilinan J."/>
            <person name="Riley R."/>
            <person name="Labutti K."/>
            <person name="Andreopoulos B."/>
            <person name="Lipzen A."/>
            <person name="Chen C."/>
            <person name="Yanf M."/>
            <person name="Daum C."/>
            <person name="Ng V."/>
            <person name="Clum A."/>
            <person name="Steindorff A."/>
            <person name="Ohm R."/>
            <person name="Martin F."/>
            <person name="Silar P."/>
            <person name="Natvig D."/>
            <person name="Lalanne C."/>
            <person name="Gautier V."/>
            <person name="Ament-Velasquez S.L."/>
            <person name="Kruys A."/>
            <person name="Hutchinson M.I."/>
            <person name="Powell A.J."/>
            <person name="Barry K."/>
            <person name="Miller A.N."/>
            <person name="Grigoriev I.V."/>
            <person name="Debuchy R."/>
            <person name="Gladieux P."/>
            <person name="Thoren M.H."/>
            <person name="Johannesson H."/>
        </authorList>
    </citation>
    <scope>NUCLEOTIDE SEQUENCE</scope>
    <source>
        <strain evidence="1">CBS 314.62</strain>
    </source>
</reference>
<dbReference type="Pfam" id="PF17615">
    <property type="entry name" value="C166"/>
    <property type="match status" value="1"/>
</dbReference>
<dbReference type="EMBL" id="JAULSO010000003">
    <property type="protein sequence ID" value="KAK3685356.1"/>
    <property type="molecule type" value="Genomic_DNA"/>
</dbReference>
<accession>A0AAE0X535</accession>